<dbReference type="SMART" id="SM00054">
    <property type="entry name" value="EFh"/>
    <property type="match status" value="1"/>
</dbReference>
<dbReference type="EnsemblMetazoa" id="XM_003426636">
    <property type="protein sequence ID" value="XP_003426684"/>
    <property type="gene ID" value="LOC100680526"/>
</dbReference>
<dbReference type="InterPro" id="IPR002048">
    <property type="entry name" value="EF_hand_dom"/>
</dbReference>
<feature type="domain" description="EF-hand" evidence="4">
    <location>
        <begin position="98"/>
        <end position="133"/>
    </location>
</feature>
<protein>
    <recommendedName>
        <fullName evidence="4">EF-hand domain-containing protein</fullName>
    </recommendedName>
</protein>
<dbReference type="InterPro" id="IPR011992">
    <property type="entry name" value="EF-hand-dom_pair"/>
</dbReference>
<evidence type="ECO:0000256" key="3">
    <source>
        <dbReference type="SAM" id="MobiDB-lite"/>
    </source>
</evidence>
<keyword evidence="2" id="KW-0106">Calcium</keyword>
<dbReference type="Proteomes" id="UP000002358">
    <property type="component" value="Chromosome 5"/>
</dbReference>
<dbReference type="Pfam" id="PF13499">
    <property type="entry name" value="EF-hand_7"/>
    <property type="match status" value="1"/>
</dbReference>
<dbReference type="GO" id="GO:0005509">
    <property type="term" value="F:calcium ion binding"/>
    <property type="evidence" value="ECO:0007669"/>
    <property type="project" value="InterPro"/>
</dbReference>
<dbReference type="SUPFAM" id="SSF47473">
    <property type="entry name" value="EF-hand"/>
    <property type="match status" value="1"/>
</dbReference>
<feature type="region of interest" description="Disordered" evidence="3">
    <location>
        <begin position="1"/>
        <end position="35"/>
    </location>
</feature>
<evidence type="ECO:0000313" key="6">
    <source>
        <dbReference type="Proteomes" id="UP000002358"/>
    </source>
</evidence>
<proteinExistence type="predicted"/>
<accession>A0A7M7GE69</accession>
<dbReference type="Gene3D" id="1.10.238.10">
    <property type="entry name" value="EF-hand"/>
    <property type="match status" value="2"/>
</dbReference>
<reference evidence="5" key="1">
    <citation type="submission" date="2021-01" db="UniProtKB">
        <authorList>
            <consortium name="EnsemblMetazoa"/>
        </authorList>
    </citation>
    <scope>IDENTIFICATION</scope>
</reference>
<dbReference type="OMA" id="EFCANIC"/>
<name>A0A7M7GE69_NASVI</name>
<dbReference type="PANTHER" id="PTHR23049">
    <property type="entry name" value="MYOSIN REGULATORY LIGHT CHAIN 2"/>
    <property type="match status" value="1"/>
</dbReference>
<dbReference type="OrthoDB" id="429467at2759"/>
<organism evidence="5 6">
    <name type="scientific">Nasonia vitripennis</name>
    <name type="common">Parasitic wasp</name>
    <dbReference type="NCBI Taxonomy" id="7425"/>
    <lineage>
        <taxon>Eukaryota</taxon>
        <taxon>Metazoa</taxon>
        <taxon>Ecdysozoa</taxon>
        <taxon>Arthropoda</taxon>
        <taxon>Hexapoda</taxon>
        <taxon>Insecta</taxon>
        <taxon>Pterygota</taxon>
        <taxon>Neoptera</taxon>
        <taxon>Endopterygota</taxon>
        <taxon>Hymenoptera</taxon>
        <taxon>Apocrita</taxon>
        <taxon>Proctotrupomorpha</taxon>
        <taxon>Chalcidoidea</taxon>
        <taxon>Pteromalidae</taxon>
        <taxon>Pteromalinae</taxon>
        <taxon>Nasonia</taxon>
    </lineage>
</organism>
<gene>
    <name evidence="5" type="primary">100680526</name>
</gene>
<dbReference type="PROSITE" id="PS00018">
    <property type="entry name" value="EF_HAND_1"/>
    <property type="match status" value="1"/>
</dbReference>
<evidence type="ECO:0000259" key="4">
    <source>
        <dbReference type="PROSITE" id="PS50222"/>
    </source>
</evidence>
<dbReference type="InterPro" id="IPR018247">
    <property type="entry name" value="EF_Hand_1_Ca_BS"/>
</dbReference>
<dbReference type="InParanoid" id="A0A7M7GE69"/>
<keyword evidence="6" id="KW-1185">Reference proteome</keyword>
<keyword evidence="1" id="KW-0677">Repeat</keyword>
<dbReference type="AlphaFoldDB" id="A0A7M7GE69"/>
<evidence type="ECO:0000313" key="5">
    <source>
        <dbReference type="EnsemblMetazoa" id="XP_003426684"/>
    </source>
</evidence>
<evidence type="ECO:0000256" key="2">
    <source>
        <dbReference type="ARBA" id="ARBA00022837"/>
    </source>
</evidence>
<dbReference type="SMR" id="A0A7M7GE69"/>
<dbReference type="InterPro" id="IPR050403">
    <property type="entry name" value="Myosin_RLC"/>
</dbReference>
<sequence>MPKWKITGNVEDVEESDNIASEDKTDEEKTEEEISVSVKLNLPKLKAKITVDDDAEQEGEGKAKSEEDELPLSVIQKKKMFQGLMNEAKERSNSFKSKIISQLYEVFKMFDSDHDGFIDESDLKFTFTSMGETDVSDEKIKAMISESEKPIDFHAFVGLFESKEMEFDPEMELLTAFYKWDTKSNGSLLEETLKQDLQSWGDRFSEKEAGYALEEAPLYEEDEKNTIDYVEFCANICGLQNIRESDLYREYQEKYLNNLTK</sequence>
<dbReference type="KEGG" id="nvi:100680526"/>
<dbReference type="PROSITE" id="PS50222">
    <property type="entry name" value="EF_HAND_2"/>
    <property type="match status" value="1"/>
</dbReference>
<evidence type="ECO:0000256" key="1">
    <source>
        <dbReference type="ARBA" id="ARBA00022737"/>
    </source>
</evidence>